<keyword evidence="1" id="KW-0175">Coiled coil</keyword>
<gene>
    <name evidence="3" type="ORF">KQX54_002159</name>
</gene>
<feature type="region of interest" description="Disordered" evidence="2">
    <location>
        <begin position="1060"/>
        <end position="1079"/>
    </location>
</feature>
<feature type="compositionally biased region" description="Polar residues" evidence="2">
    <location>
        <begin position="271"/>
        <end position="292"/>
    </location>
</feature>
<accession>A0AAV7IUD1</accession>
<feature type="coiled-coil region" evidence="1">
    <location>
        <begin position="346"/>
        <end position="408"/>
    </location>
</feature>
<feature type="compositionally biased region" description="Basic residues" evidence="2">
    <location>
        <begin position="561"/>
        <end position="570"/>
    </location>
</feature>
<evidence type="ECO:0000313" key="3">
    <source>
        <dbReference type="EMBL" id="KAH0557242.1"/>
    </source>
</evidence>
<feature type="region of interest" description="Disordered" evidence="2">
    <location>
        <begin position="808"/>
        <end position="842"/>
    </location>
</feature>
<feature type="region of interest" description="Disordered" evidence="2">
    <location>
        <begin position="561"/>
        <end position="594"/>
    </location>
</feature>
<feature type="compositionally biased region" description="Basic and acidic residues" evidence="2">
    <location>
        <begin position="584"/>
        <end position="594"/>
    </location>
</feature>
<feature type="region of interest" description="Disordered" evidence="2">
    <location>
        <begin position="657"/>
        <end position="676"/>
    </location>
</feature>
<evidence type="ECO:0000256" key="2">
    <source>
        <dbReference type="SAM" id="MobiDB-lite"/>
    </source>
</evidence>
<dbReference type="EMBL" id="JAHXZJ010000747">
    <property type="protein sequence ID" value="KAH0557242.1"/>
    <property type="molecule type" value="Genomic_DNA"/>
</dbReference>
<proteinExistence type="predicted"/>
<feature type="region of interest" description="Disordered" evidence="2">
    <location>
        <begin position="918"/>
        <end position="952"/>
    </location>
</feature>
<organism evidence="3 4">
    <name type="scientific">Cotesia glomerata</name>
    <name type="common">Lepidopteran parasitic wasp</name>
    <name type="synonym">Apanteles glomeratus</name>
    <dbReference type="NCBI Taxonomy" id="32391"/>
    <lineage>
        <taxon>Eukaryota</taxon>
        <taxon>Metazoa</taxon>
        <taxon>Ecdysozoa</taxon>
        <taxon>Arthropoda</taxon>
        <taxon>Hexapoda</taxon>
        <taxon>Insecta</taxon>
        <taxon>Pterygota</taxon>
        <taxon>Neoptera</taxon>
        <taxon>Endopterygota</taxon>
        <taxon>Hymenoptera</taxon>
        <taxon>Apocrita</taxon>
        <taxon>Ichneumonoidea</taxon>
        <taxon>Braconidae</taxon>
        <taxon>Microgastrinae</taxon>
        <taxon>Cotesia</taxon>
    </lineage>
</organism>
<evidence type="ECO:0000256" key="1">
    <source>
        <dbReference type="SAM" id="Coils"/>
    </source>
</evidence>
<comment type="caution">
    <text evidence="3">The sequence shown here is derived from an EMBL/GenBank/DDBJ whole genome shotgun (WGS) entry which is preliminary data.</text>
</comment>
<keyword evidence="4" id="KW-1185">Reference proteome</keyword>
<feature type="coiled-coil region" evidence="1">
    <location>
        <begin position="50"/>
        <end position="96"/>
    </location>
</feature>
<sequence>MSVYVTVNPVCMRREKTVLSDREQIKKFERERRRRLRIEQVRQQSKDISSNLLERTKDIARKEINNLEKNQDSDLRRLHNKKLNEIQQRYQDEMNNIGLAHESASIQPQSQVILEAEKYKNHAVAVERGKEAAHLINTKSDNGNTKHQRLKQVRETENLRSAMIAGLPKAKSKPKLPVSAKKKKLLKNSPIKTRIKSPQHQVIVEVHQQEPEEDVITDFLCLCNDCCTCPNSERHSDNSKYNPEDYRQPNNIDLVSTTSVSDDSSYFSDIPAQTTNRPTTSLTSRSKNTQRTPLTVNKSSDLVERIINVEGEMNAQEAAQQVVQEPSSYKIDESKSRRRGVDALLREKVKRDYNNLIKNLDTLSREERKLKASRIDSETGKFQEYRGKTQAELRNKRVEKARQKLIDRDFDGIITASEQDNQLPERIITLPRKETLKSPVQQAFWGDHQLDRDEPHVNSMRNQQEIEVEQNLTRDEQILEMLKKVERQKKLLLQEFGTCLPNEIFDASMTPLFNNNITTNQSKIQEPERPAAVSPARQLSPEIKVINLSNVSDNGRKIKLRKEKSNRKTNKMSDRSEIAVQTSRTEEEGKDKSIQVEMSPDRASRLLNIQDTVNQSDKLDYIEPMVTIITHPDIDIPTTERSRRSIVINVGNGKIQVTSPSKDNEQVRSATAAAPSVSIPAAREDSLFSPENSNAPTSLKNNKTQVQSTIKVTNYEQSPNLFNENFSHSSSSYASLGAIKPTLNTSLLSNITSILELLDLSENNTVARRLARFNVSPASTPETPSPRIINMRSNRPCPERIAKILEFTGLSEQTNTDTDTDTGTDDDTLTSQSHNNNNNNYKKTRYYLEDRLSQEQEQVGQQSQLDQQQCIENIQVIDALLNQHRNEASKNIPTNLESINQLIKAVDNLRFQYSPTARETTQRELNPVEDPIPDNNNNNNNLNKSKTPPVKLSKTKPKIIAEEAANVDIEGWRKKHGLEKPSLPSNDEVVAKLSQEILEQSKKVKGFEKKTKIKTEKVKNSTKDKDIIPVITLDDDNYIESHTRAPTKALKPENLSTIEELDTPDTGNQSQWSVRSPGKLKKVLSPETRVVVGGNKLNSKNNIGISVNLGESIKDSEKKLENTTPEKSDENIESVSSLGILSIHSNVLLTEEDKDKDREDKPLVQFSDNNLNKKSIESLLINCSARNSVERITNIKSDKITSTSSGNSLSGFSGFSGISDIISTPVSDTTPIDVESPPEKMEDYLKRIGLASLIPMVRKTREASALSSSSNSDITIALKRVKSPLKKSLSVVNNGTTTNWTLPGFSDVSSISIKETTTNKSTEKTVLMKARTSTPNIPNYYSLSEKSSLTTTTSTTSTTGGFSLPEHSDSVIATNLSVYLKT</sequence>
<reference evidence="3 4" key="1">
    <citation type="journal article" date="2021" name="J. Hered.">
        <title>A chromosome-level genome assembly of the parasitoid wasp, Cotesia glomerata (Hymenoptera: Braconidae).</title>
        <authorList>
            <person name="Pinto B.J."/>
            <person name="Weis J.J."/>
            <person name="Gamble T."/>
            <person name="Ode P.J."/>
            <person name="Paul R."/>
            <person name="Zaspel J.M."/>
        </authorList>
    </citation>
    <scope>NUCLEOTIDE SEQUENCE [LARGE SCALE GENOMIC DNA]</scope>
    <source>
        <strain evidence="3">CgM1</strain>
    </source>
</reference>
<feature type="compositionally biased region" description="Low complexity" evidence="2">
    <location>
        <begin position="255"/>
        <end position="265"/>
    </location>
</feature>
<protein>
    <submittedName>
        <fullName evidence="3">Uncharacterized protein</fullName>
    </submittedName>
</protein>
<name>A0AAV7IUD1_COTGL</name>
<dbReference type="Proteomes" id="UP000826195">
    <property type="component" value="Unassembled WGS sequence"/>
</dbReference>
<feature type="compositionally biased region" description="Polar residues" evidence="2">
    <location>
        <begin position="1065"/>
        <end position="1074"/>
    </location>
</feature>
<feature type="compositionally biased region" description="Acidic residues" evidence="2">
    <location>
        <begin position="818"/>
        <end position="828"/>
    </location>
</feature>
<feature type="compositionally biased region" description="Basic and acidic residues" evidence="2">
    <location>
        <begin position="232"/>
        <end position="247"/>
    </location>
</feature>
<feature type="region of interest" description="Disordered" evidence="2">
    <location>
        <begin position="232"/>
        <end position="292"/>
    </location>
</feature>
<evidence type="ECO:0000313" key="4">
    <source>
        <dbReference type="Proteomes" id="UP000826195"/>
    </source>
</evidence>